<name>D0LR37_HALO1</name>
<proteinExistence type="predicted"/>
<dbReference type="OrthoDB" id="5498790at2"/>
<organism evidence="1 2">
    <name type="scientific">Haliangium ochraceum (strain DSM 14365 / JCM 11303 / SMP-2)</name>
    <dbReference type="NCBI Taxonomy" id="502025"/>
    <lineage>
        <taxon>Bacteria</taxon>
        <taxon>Pseudomonadati</taxon>
        <taxon>Myxococcota</taxon>
        <taxon>Polyangia</taxon>
        <taxon>Haliangiales</taxon>
        <taxon>Kofleriaceae</taxon>
        <taxon>Haliangium</taxon>
    </lineage>
</organism>
<dbReference type="Proteomes" id="UP000001880">
    <property type="component" value="Chromosome"/>
</dbReference>
<dbReference type="KEGG" id="hoh:Hoch_3039"/>
<keyword evidence="2" id="KW-1185">Reference proteome</keyword>
<dbReference type="STRING" id="502025.Hoch_3039"/>
<protein>
    <submittedName>
        <fullName evidence="1">Uncharacterized protein</fullName>
    </submittedName>
</protein>
<evidence type="ECO:0000313" key="1">
    <source>
        <dbReference type="EMBL" id="ACY15545.1"/>
    </source>
</evidence>
<dbReference type="AlphaFoldDB" id="D0LR37"/>
<gene>
    <name evidence="1" type="ordered locus">Hoch_3039</name>
</gene>
<dbReference type="EMBL" id="CP001804">
    <property type="protein sequence ID" value="ACY15545.1"/>
    <property type="molecule type" value="Genomic_DNA"/>
</dbReference>
<dbReference type="HOGENOM" id="CLU_1169376_0_0_7"/>
<reference evidence="1 2" key="1">
    <citation type="journal article" date="2010" name="Stand. Genomic Sci.">
        <title>Complete genome sequence of Haliangium ochraceum type strain (SMP-2).</title>
        <authorList>
            <consortium name="US DOE Joint Genome Institute (JGI-PGF)"/>
            <person name="Ivanova N."/>
            <person name="Daum C."/>
            <person name="Lang E."/>
            <person name="Abt B."/>
            <person name="Kopitz M."/>
            <person name="Saunders E."/>
            <person name="Lapidus A."/>
            <person name="Lucas S."/>
            <person name="Glavina Del Rio T."/>
            <person name="Nolan M."/>
            <person name="Tice H."/>
            <person name="Copeland A."/>
            <person name="Cheng J.F."/>
            <person name="Chen F."/>
            <person name="Bruce D."/>
            <person name="Goodwin L."/>
            <person name="Pitluck S."/>
            <person name="Mavromatis K."/>
            <person name="Pati A."/>
            <person name="Mikhailova N."/>
            <person name="Chen A."/>
            <person name="Palaniappan K."/>
            <person name="Land M."/>
            <person name="Hauser L."/>
            <person name="Chang Y.J."/>
            <person name="Jeffries C.D."/>
            <person name="Detter J.C."/>
            <person name="Brettin T."/>
            <person name="Rohde M."/>
            <person name="Goker M."/>
            <person name="Bristow J."/>
            <person name="Markowitz V."/>
            <person name="Eisen J.A."/>
            <person name="Hugenholtz P."/>
            <person name="Kyrpides N.C."/>
            <person name="Klenk H.P."/>
        </authorList>
    </citation>
    <scope>NUCLEOTIDE SEQUENCE [LARGE SCALE GENOMIC DNA]</scope>
    <source>
        <strain evidence="2">DSM 14365 / CIP 107738 / JCM 11303 / AJ 13395 / SMP-2</strain>
    </source>
</reference>
<sequence length="237" mass="25168">MRLAAIAPDPALTPERRNALLRRLRARIREFDSDALFDLLAHLGYALDQVALRSHRTRAPQPSLFQALHLADAAAGADEADGANGADEADGAVAAAVVDANIGLASCRSPLPSYILGLLDDYRFHEPLGALIDVLDHGLVRDRLLALAPERVFDAWDTATADLLRLNALATPSGLTWLFRHSFPELGVRVQRAPGERALAASAARVGHATLGASTFGSVAAVSVADLEVTLVCEESL</sequence>
<evidence type="ECO:0000313" key="2">
    <source>
        <dbReference type="Proteomes" id="UP000001880"/>
    </source>
</evidence>
<accession>D0LR37</accession>
<dbReference type="RefSeq" id="WP_012828145.1">
    <property type="nucleotide sequence ID" value="NC_013440.1"/>
</dbReference>
<dbReference type="eggNOG" id="COG3520">
    <property type="taxonomic scope" value="Bacteria"/>
</dbReference>